<comment type="catalytic activity">
    <reaction evidence="17">
        <text>7,8-dihydropteroate + L-glutamate + ATP = 7,8-dihydrofolate + ADP + phosphate + H(+)</text>
        <dbReference type="Rhea" id="RHEA:23584"/>
        <dbReference type="ChEBI" id="CHEBI:15378"/>
        <dbReference type="ChEBI" id="CHEBI:17839"/>
        <dbReference type="ChEBI" id="CHEBI:29985"/>
        <dbReference type="ChEBI" id="CHEBI:30616"/>
        <dbReference type="ChEBI" id="CHEBI:43474"/>
        <dbReference type="ChEBI" id="CHEBI:57451"/>
        <dbReference type="ChEBI" id="CHEBI:456216"/>
        <dbReference type="EC" id="6.3.2.12"/>
    </reaction>
</comment>
<dbReference type="GO" id="GO:0008841">
    <property type="term" value="F:dihydrofolate synthase activity"/>
    <property type="evidence" value="ECO:0007669"/>
    <property type="project" value="UniProtKB-EC"/>
</dbReference>
<evidence type="ECO:0000256" key="13">
    <source>
        <dbReference type="ARBA" id="ARBA00022842"/>
    </source>
</evidence>
<evidence type="ECO:0000256" key="14">
    <source>
        <dbReference type="ARBA" id="ARBA00022909"/>
    </source>
</evidence>
<comment type="subunit">
    <text evidence="5">Monomer.</text>
</comment>
<dbReference type="GO" id="GO:0004326">
    <property type="term" value="F:tetrahydrofolylpolyglutamate synthase activity"/>
    <property type="evidence" value="ECO:0007669"/>
    <property type="project" value="UniProtKB-EC"/>
</dbReference>
<gene>
    <name evidence="21" type="ORF">SAMN05421790_105161</name>
</gene>
<dbReference type="GO" id="GO:0046872">
    <property type="term" value="F:metal ion binding"/>
    <property type="evidence" value="ECO:0007669"/>
    <property type="project" value="UniProtKB-KW"/>
</dbReference>
<evidence type="ECO:0000256" key="2">
    <source>
        <dbReference type="ARBA" id="ARBA00004799"/>
    </source>
</evidence>
<keyword evidence="9 18" id="KW-0436">Ligase</keyword>
<feature type="domain" description="Mur ligase C-terminal" evidence="19">
    <location>
        <begin position="306"/>
        <end position="426"/>
    </location>
</feature>
<keyword evidence="11 18" id="KW-0547">Nucleotide-binding</keyword>
<reference evidence="22" key="1">
    <citation type="submission" date="2017-01" db="EMBL/GenBank/DDBJ databases">
        <authorList>
            <person name="Varghese N."/>
            <person name="Submissions S."/>
        </authorList>
    </citation>
    <scope>NUCLEOTIDE SEQUENCE [LARGE SCALE GENOMIC DNA]</scope>
    <source>
        <strain evidence="22">DSM 45196</strain>
    </source>
</reference>
<evidence type="ECO:0000256" key="3">
    <source>
        <dbReference type="ARBA" id="ARBA00005150"/>
    </source>
</evidence>
<dbReference type="PANTHER" id="PTHR11136">
    <property type="entry name" value="FOLYLPOLYGLUTAMATE SYNTHASE-RELATED"/>
    <property type="match status" value="1"/>
</dbReference>
<dbReference type="GO" id="GO:0046656">
    <property type="term" value="P:folic acid biosynthetic process"/>
    <property type="evidence" value="ECO:0007669"/>
    <property type="project" value="UniProtKB-KW"/>
</dbReference>
<dbReference type="RefSeq" id="WP_076524807.1">
    <property type="nucleotide sequence ID" value="NZ_CP048103.1"/>
</dbReference>
<evidence type="ECO:0000256" key="1">
    <source>
        <dbReference type="ARBA" id="ARBA00001946"/>
    </source>
</evidence>
<dbReference type="PIRSF" id="PIRSF001563">
    <property type="entry name" value="Folylpolyglu_synth"/>
    <property type="match status" value="1"/>
</dbReference>
<dbReference type="PANTHER" id="PTHR11136:SF0">
    <property type="entry name" value="DIHYDROFOLATE SYNTHETASE-RELATED"/>
    <property type="match status" value="1"/>
</dbReference>
<dbReference type="Proteomes" id="UP000186795">
    <property type="component" value="Unassembled WGS sequence"/>
</dbReference>
<evidence type="ECO:0000256" key="5">
    <source>
        <dbReference type="ARBA" id="ARBA00011245"/>
    </source>
</evidence>
<evidence type="ECO:0000256" key="4">
    <source>
        <dbReference type="ARBA" id="ARBA00008276"/>
    </source>
</evidence>
<dbReference type="InterPro" id="IPR018109">
    <property type="entry name" value="Folylpolyglutamate_synth_CS"/>
</dbReference>
<dbReference type="NCBIfam" id="TIGR01499">
    <property type="entry name" value="folC"/>
    <property type="match status" value="1"/>
</dbReference>
<name>A0A1N7M2M4_9BACL</name>
<protein>
    <recommendedName>
        <fullName evidence="8">Dihydrofolate synthase/folylpolyglutamate synthase</fullName>
        <ecNumber evidence="6">6.3.2.12</ecNumber>
        <ecNumber evidence="7">6.3.2.17</ecNumber>
    </recommendedName>
    <alternativeName>
        <fullName evidence="15">Tetrahydrofolylpolyglutamate synthase</fullName>
    </alternativeName>
</protein>
<dbReference type="InterPro" id="IPR036615">
    <property type="entry name" value="Mur_ligase_C_dom_sf"/>
</dbReference>
<keyword evidence="12 18" id="KW-0067">ATP-binding</keyword>
<evidence type="ECO:0000256" key="10">
    <source>
        <dbReference type="ARBA" id="ARBA00022723"/>
    </source>
</evidence>
<evidence type="ECO:0000256" key="18">
    <source>
        <dbReference type="PIRNR" id="PIRNR001563"/>
    </source>
</evidence>
<evidence type="ECO:0000256" key="16">
    <source>
        <dbReference type="ARBA" id="ARBA00047493"/>
    </source>
</evidence>
<dbReference type="InterPro" id="IPR001645">
    <property type="entry name" value="Folylpolyglutamate_synth"/>
</dbReference>
<comment type="similarity">
    <text evidence="4 18">Belongs to the folylpolyglutamate synthase family.</text>
</comment>
<evidence type="ECO:0000259" key="20">
    <source>
        <dbReference type="Pfam" id="PF08245"/>
    </source>
</evidence>
<dbReference type="FunFam" id="3.40.1190.10:FF:000004">
    <property type="entry name" value="Dihydrofolate synthase/folylpolyglutamate synthase"/>
    <property type="match status" value="1"/>
</dbReference>
<evidence type="ECO:0000256" key="17">
    <source>
        <dbReference type="ARBA" id="ARBA00049161"/>
    </source>
</evidence>
<dbReference type="Gene3D" id="3.40.1190.10">
    <property type="entry name" value="Mur-like, catalytic domain"/>
    <property type="match status" value="1"/>
</dbReference>
<comment type="cofactor">
    <cofactor evidence="1">
        <name>Mg(2+)</name>
        <dbReference type="ChEBI" id="CHEBI:18420"/>
    </cofactor>
</comment>
<evidence type="ECO:0000259" key="19">
    <source>
        <dbReference type="Pfam" id="PF02875"/>
    </source>
</evidence>
<dbReference type="PROSITE" id="PS01011">
    <property type="entry name" value="FOLYLPOLYGLU_SYNT_1"/>
    <property type="match status" value="1"/>
</dbReference>
<evidence type="ECO:0000313" key="22">
    <source>
        <dbReference type="Proteomes" id="UP000186795"/>
    </source>
</evidence>
<dbReference type="Gene3D" id="3.90.190.20">
    <property type="entry name" value="Mur ligase, C-terminal domain"/>
    <property type="match status" value="1"/>
</dbReference>
<evidence type="ECO:0000256" key="12">
    <source>
        <dbReference type="ARBA" id="ARBA00022840"/>
    </source>
</evidence>
<dbReference type="GO" id="GO:0005524">
    <property type="term" value="F:ATP binding"/>
    <property type="evidence" value="ECO:0007669"/>
    <property type="project" value="UniProtKB-KW"/>
</dbReference>
<feature type="domain" description="Mur ligase central" evidence="20">
    <location>
        <begin position="51"/>
        <end position="277"/>
    </location>
</feature>
<dbReference type="SUPFAM" id="SSF53623">
    <property type="entry name" value="MurD-like peptide ligases, catalytic domain"/>
    <property type="match status" value="1"/>
</dbReference>
<evidence type="ECO:0000256" key="9">
    <source>
        <dbReference type="ARBA" id="ARBA00022598"/>
    </source>
</evidence>
<dbReference type="AlphaFoldDB" id="A0A1N7M2M4"/>
<comment type="catalytic activity">
    <reaction evidence="16">
        <text>(6S)-5,6,7,8-tetrahydrofolyl-(gamma-L-Glu)(n) + L-glutamate + ATP = (6S)-5,6,7,8-tetrahydrofolyl-(gamma-L-Glu)(n+1) + ADP + phosphate + H(+)</text>
        <dbReference type="Rhea" id="RHEA:10580"/>
        <dbReference type="Rhea" id="RHEA-COMP:14738"/>
        <dbReference type="Rhea" id="RHEA-COMP:14740"/>
        <dbReference type="ChEBI" id="CHEBI:15378"/>
        <dbReference type="ChEBI" id="CHEBI:29985"/>
        <dbReference type="ChEBI" id="CHEBI:30616"/>
        <dbReference type="ChEBI" id="CHEBI:43474"/>
        <dbReference type="ChEBI" id="CHEBI:141005"/>
        <dbReference type="ChEBI" id="CHEBI:456216"/>
        <dbReference type="EC" id="6.3.2.17"/>
    </reaction>
</comment>
<dbReference type="Pfam" id="PF02875">
    <property type="entry name" value="Mur_ligase_C"/>
    <property type="match status" value="1"/>
</dbReference>
<dbReference type="Pfam" id="PF08245">
    <property type="entry name" value="Mur_ligase_M"/>
    <property type="match status" value="1"/>
</dbReference>
<proteinExistence type="inferred from homology"/>
<keyword evidence="13" id="KW-0460">Magnesium</keyword>
<accession>A0A1N7M2M4</accession>
<comment type="pathway">
    <text evidence="2">Cofactor biosynthesis; tetrahydrofolate biosynthesis; 7,8-dihydrofolate from 2-amino-4-hydroxy-6-hydroxymethyl-7,8-dihydropteridine diphosphate and 4-aminobenzoate: step 2/2.</text>
</comment>
<dbReference type="InterPro" id="IPR004101">
    <property type="entry name" value="Mur_ligase_C"/>
</dbReference>
<organism evidence="21 22">
    <name type="scientific">Kroppenstedtia eburnea</name>
    <dbReference type="NCBI Taxonomy" id="714067"/>
    <lineage>
        <taxon>Bacteria</taxon>
        <taxon>Bacillati</taxon>
        <taxon>Bacillota</taxon>
        <taxon>Bacilli</taxon>
        <taxon>Bacillales</taxon>
        <taxon>Thermoactinomycetaceae</taxon>
        <taxon>Kroppenstedtia</taxon>
    </lineage>
</organism>
<dbReference type="EMBL" id="FTOD01000005">
    <property type="protein sequence ID" value="SIS80350.1"/>
    <property type="molecule type" value="Genomic_DNA"/>
</dbReference>
<dbReference type="InterPro" id="IPR013221">
    <property type="entry name" value="Mur_ligase_cen"/>
</dbReference>
<evidence type="ECO:0000256" key="6">
    <source>
        <dbReference type="ARBA" id="ARBA00013023"/>
    </source>
</evidence>
<dbReference type="EC" id="6.3.2.17" evidence="7"/>
<evidence type="ECO:0000256" key="11">
    <source>
        <dbReference type="ARBA" id="ARBA00022741"/>
    </source>
</evidence>
<keyword evidence="22" id="KW-1185">Reference proteome</keyword>
<evidence type="ECO:0000313" key="21">
    <source>
        <dbReference type="EMBL" id="SIS80350.1"/>
    </source>
</evidence>
<sequence length="440" mass="48909">MTDAPLFSTAKEVFDWMEEGCTQGIRPGLERMEWVLGRLNHPERRLKFIHIAGTNGKGSTAAMVASVLQEAGYPVGMFSSPYLHHWGERITLDGEPIPEKSFVHWAGQVAQLVEEMDREGVGRVTPFEFWTLVAILYFAKEAVPWFVVWETGLGGRLDSTNVVYPLVSVITNVGHDHTHILGETVTQIAGEKAGIIKPGVPVVTACEEEEALSVLSTVAEEKQCRLYRLHREFDVVPRSGGEEGESFSFHNPFRPLERVRIPLRGEHQVKNGAVALMTLEILRKYYATVLEETDVLAGMENVRWPGRLEQVSQHPRVLLDGAHNPEGAEALARALRDLSCDRLLLLTAVLEDKDATGILKPLLPLVDRVMVTGVDQPRGLEPARLREVAARLRPDLEIGQATEADEGLRRLLEEAGERDCIVVAGTLFLVSEIRESILSE</sequence>
<comment type="pathway">
    <text evidence="3">Cofactor biosynthesis; tetrahydrofolylpolyglutamate biosynthesis.</text>
</comment>
<evidence type="ECO:0000256" key="7">
    <source>
        <dbReference type="ARBA" id="ARBA00013025"/>
    </source>
</evidence>
<dbReference type="GO" id="GO:0005737">
    <property type="term" value="C:cytoplasm"/>
    <property type="evidence" value="ECO:0007669"/>
    <property type="project" value="TreeGrafter"/>
</dbReference>
<evidence type="ECO:0000256" key="8">
    <source>
        <dbReference type="ARBA" id="ARBA00019357"/>
    </source>
</evidence>
<evidence type="ECO:0000256" key="15">
    <source>
        <dbReference type="ARBA" id="ARBA00030592"/>
    </source>
</evidence>
<dbReference type="OrthoDB" id="9809356at2"/>
<dbReference type="SUPFAM" id="SSF53244">
    <property type="entry name" value="MurD-like peptide ligases, peptide-binding domain"/>
    <property type="match status" value="1"/>
</dbReference>
<keyword evidence="10" id="KW-0479">Metal-binding</keyword>
<keyword evidence="14" id="KW-0289">Folate biosynthesis</keyword>
<dbReference type="EC" id="6.3.2.12" evidence="6"/>
<dbReference type="InterPro" id="IPR036565">
    <property type="entry name" value="Mur-like_cat_sf"/>
</dbReference>